<dbReference type="Pfam" id="PF00910">
    <property type="entry name" value="RNA_helicase"/>
    <property type="match status" value="1"/>
</dbReference>
<evidence type="ECO:0000256" key="10">
    <source>
        <dbReference type="ARBA" id="ARBA00022695"/>
    </source>
</evidence>
<keyword evidence="5" id="KW-0191">Covalent protein-RNA linkage</keyword>
<dbReference type="Gene3D" id="3.40.50.300">
    <property type="entry name" value="P-loop containing nucleotide triphosphate hydrolases"/>
    <property type="match status" value="1"/>
</dbReference>
<dbReference type="PRINTS" id="PR00918">
    <property type="entry name" value="CALICVIRUSNS"/>
</dbReference>
<evidence type="ECO:0000256" key="9">
    <source>
        <dbReference type="ARBA" id="ARBA00022679"/>
    </source>
</evidence>
<protein>
    <recommendedName>
        <fullName evidence="3">Genome polyprotein</fullName>
    </recommendedName>
</protein>
<dbReference type="Gene3D" id="2.60.120.20">
    <property type="match status" value="3"/>
</dbReference>
<keyword evidence="7" id="KW-0167">Capsid protein</keyword>
<feature type="compositionally biased region" description="Polar residues" evidence="20">
    <location>
        <begin position="116"/>
        <end position="138"/>
    </location>
</feature>
<evidence type="ECO:0000256" key="20">
    <source>
        <dbReference type="SAM" id="MobiDB-lite"/>
    </source>
</evidence>
<evidence type="ECO:0000256" key="3">
    <source>
        <dbReference type="ARBA" id="ARBA00020107"/>
    </source>
</evidence>
<comment type="subcellular location">
    <subcellularLocation>
        <location evidence="1">Host cytoplasm</location>
    </subcellularLocation>
    <subcellularLocation>
        <location evidence="2">Virion</location>
    </subcellularLocation>
</comment>
<dbReference type="GO" id="GO:0003724">
    <property type="term" value="F:RNA helicase activity"/>
    <property type="evidence" value="ECO:0007669"/>
    <property type="project" value="InterPro"/>
</dbReference>
<evidence type="ECO:0000256" key="18">
    <source>
        <dbReference type="ARBA" id="ARBA00023200"/>
    </source>
</evidence>
<evidence type="ECO:0000256" key="15">
    <source>
        <dbReference type="ARBA" id="ARBA00022840"/>
    </source>
</evidence>
<evidence type="ECO:0000256" key="6">
    <source>
        <dbReference type="ARBA" id="ARBA00022553"/>
    </source>
</evidence>
<organism evidence="25">
    <name type="scientific">Guangxi changeable lizard picornavirus 1</name>
    <dbReference type="NCBI Taxonomy" id="2116183"/>
    <lineage>
        <taxon>Viruses</taxon>
        <taxon>Riboviria</taxon>
        <taxon>Orthornavirae</taxon>
        <taxon>Pisuviricota</taxon>
        <taxon>Pisoniviricetes</taxon>
        <taxon>Picornavirales</taxon>
    </lineage>
</organism>
<dbReference type="InterPro" id="IPR044067">
    <property type="entry name" value="PCV_3C_PRO"/>
</dbReference>
<dbReference type="InterPro" id="IPR001205">
    <property type="entry name" value="RNA-dir_pol_C"/>
</dbReference>
<dbReference type="PROSITE" id="PS51874">
    <property type="entry name" value="PCV_3C_PRO"/>
    <property type="match status" value="1"/>
</dbReference>
<feature type="compositionally biased region" description="Acidic residues" evidence="20">
    <location>
        <begin position="360"/>
        <end position="371"/>
    </location>
</feature>
<keyword evidence="4" id="KW-0696">RNA-directed RNA polymerase</keyword>
<reference evidence="25" key="1">
    <citation type="journal article" date="2018" name="Nature">
        <title>The evolutionary history of vertebrate RNA viruses.</title>
        <authorList>
            <person name="Shi M."/>
            <person name="Lin X.D."/>
            <person name="Chen X."/>
            <person name="Tian J.H."/>
            <person name="Chen L.J."/>
            <person name="Li K."/>
            <person name="Wang W."/>
            <person name="Eden J.S."/>
            <person name="Shen J.J."/>
            <person name="Liu L."/>
            <person name="Holmes E.C."/>
            <person name="Zhang Y.Z."/>
        </authorList>
    </citation>
    <scope>NUCLEOTIDE SEQUENCE</scope>
    <source>
        <strain evidence="25">GXSXC128972</strain>
    </source>
</reference>
<dbReference type="EMBL" id="MG600104">
    <property type="protein sequence ID" value="AVM87421.1"/>
    <property type="molecule type" value="Genomic_RNA"/>
</dbReference>
<dbReference type="InterPro" id="IPR009003">
    <property type="entry name" value="Peptidase_S1_PA"/>
</dbReference>
<dbReference type="GO" id="GO:0039694">
    <property type="term" value="P:viral RNA genome replication"/>
    <property type="evidence" value="ECO:0007669"/>
    <property type="project" value="InterPro"/>
</dbReference>
<dbReference type="SUPFAM" id="SSF50494">
    <property type="entry name" value="Trypsin-like serine proteases"/>
    <property type="match status" value="1"/>
</dbReference>
<sequence length="2532" mass="279575">MIDTTMASLLAAIPEVVSTVGSIAEGVSGAADAVTGAVDTASSSVGNAIGSVSNAVSGIGSSLQKMSLGSSNDAATNPSSSQSKGAGQPLRSRPSNQGSASAPGPQKRERREIFKPTQSNNPPTDFGNASNFFMSTNEPGPTSASPFFNFNPSPNPGQGAITSNMQTIFSRPYFVGTTNWTVGLAQGAVLANIAYPSEFTAEALAPHGVLSYQKQLRAGISLMAMVNPTPFQQGQLIVCFYPGDPPRTQLSFAALTVLPHGLINLGVSNSCSIHVPYTYWKAAFDTTLKGEIMGHLLIACYNPLRAGTDDQQTLPVTVWFQFTDPQPFGQTAFHAPFVDVPQSSDSEEEMDFPVLSFYTSDEDADDEESDVESPPRKKKCRTQSGFFDGPEPDWDWPEMDPEDEIFWEDPVLGPHLEYPVQVNLFGTVASDYSSEVTELDDSVYECLTFTSQDDAMDEDYRDLGLGGTEEEVMPNPLGRERFPSLTFYPNQHTMWRGCSMPPLAANVQKLIRANPHVRADNPIPLQHYIPFEDLEESGGVASPHVYNPTYVFQDFLDEHQADNQARQVTDMAPAAIVDAPSLAFTESEEPREMNATNAVPLADWSFHLSTHCLLNTVTWSTTQSPGTVLAARPIFPNMWLGDDFSASGWANAPQPTTLSAISSMYYYWRGTIDLLIQPICTRMHRGRLLLYYLPGGFPIPNVGDIASLQTFASAYTWSYDIGTQTMFPVSIPYISATDWTPFLFYNGVFVIQVQTQLAARAGTPTTIEVNVWTRAGDDFELSVPTDSTLQTNTEGTGQIPKPNFYQSSYSVIGGDEVNVPPTTHFQVDERPAPTRYVTQPEGPNSLLSRWNLIDTRTILADTVPPAADAFMAIPSQPNQWAFWQRAETSFAKFELSYSHLAPLLFGFYRGGLNVRVCTNANLTNSSNCVVQLSPATGGYMSTPITYSSGTGSLFVNLSNQPTFNFQIPYYSAYSATPTNPEGGSATRSNLAIFASLIFDTKQDLEVQVYAQVDRDAMFMFPLPPPPILPNGSKVCITSQRYNSSIATPSSGYAARKETVHLHQMEKGSDSVGAPADAKKWPSGKPVLVERSDGTPVRPLKKTWSAFSLTPDLSELETTAAFAAVSVENTCNEVTEAARKIKPLAQNLSEASEKVGKAADALASVTKQAEQTYLSENMSESVHSTISAIKTFFSDDNEKLGLGVCLIKLLLYGAQAYTTTTRMQGGLLAAQFLVDCAVHIPKMKKYAGVVTRMFSDEAGKDEKETKVDQHQGLSDMTPALAWDMVTSSFCLTGDREGFFSACRNINVVSQAAKGIEWFFEKLILCVKKCIDWFAGRGKQVSFWVQNVDVIARWVANVAELKQHTMPSLRNTPKLREQLRKCYEQSQVLRKAAVIHPHPPQPLIPTCNLVDEMNRAVTHGTASGRRPEPLVVYLAGDPGVGKSLLMGTIVEHLAKHMNVDPETASWSRNACSKYYDGYFQQPIVLIDDVGASAESNCWDDFMNMISTAQFLPNMAALPEKGIYFTSKIVICSSNIMYPAPNSITCHKALLRRLHVAVKVEPADNFAVPLDVNTQKLDYHKAEGLGALKDGSAWKLTLYDAVTKQNRGELTLKELLDMVTRDYDQRFPDSHQAGEMAYGCSLCGWSGESYESLIKHQTKKHEDEFKSLIGELEKAEGLSGDMQMNVLLAWTSNVSSVRVMTKEARTIKDKLLEYYDSIFSDRSMKALAAITMIVSIVATSWFTYKLWTADKALANVTTEDLNRDSAELQGDAARGRKTDPKLSSKVQKDVATLENKLEAVREALDVDEPQGVYNANSKKSKGKKGVATMQAANIDYTSLGKNVVRVHVMGESQNNVYGLGLVDDFCLIPKHAVMQFDDPTIELLYPSGRSHQFKYSDVKHKRIKAPEEGATASDCLLIRVPNPPQKWGSILHRIHHGELAHRGFPGVLMTSSHRPTLLSVAGIQPRVFAVQQEEVEYIRGFMYAGPCAKGMCGAMLISLVDTMQNAPVLGFHTAGSDCRGDSESLSLSWLKEAMSEMQDPHEVQCLNSDVEVIRTGISPPLYQPLKSDFRESPLADVFPNERAPAALHPNDHRVMVTTTLDAMYTAKFKKVHEKKPPRFEDAVSHLTMEFQKLFGVQETQVYDLKRALCGTKACLNALNLKTSAGYPWCKQSKKKKQLLGYEGMDDWDTCIWWVDEEVREDMLRIELGGDVIWCTAFKDELRPLAKVSMAKTRTIDTPPVSYTLLFRQEFGMFMDLYVQHYGVKAHHAIGCDPEKDFTAFWTDLVDASVTGFACDFSGFDASVPVWALEGALQVMSLGKPTHRGRVLFESIINTKHHFRDKMILARGGVPSGTPATSTINSVVHSLLAMTAWLELQPGERPLSEMKWSTKFITYGDDGVFATCDPWYTPERLQEWYAGIGMTFTPAVKTSDFSGFEPLESLSFLKRTNQWVAGLAHPAIEMATIHSLFNWVRKDTDLQEYVDEAFGFLYHHGKKKYSEYATIVQGAIVKRGLDVSIPSFESWDRNFQALHGRDIN</sequence>
<dbReference type="InterPro" id="IPR004004">
    <property type="entry name" value="Helic/Pol/Pept_Calicivir-typ"/>
</dbReference>
<evidence type="ECO:0000259" key="21">
    <source>
        <dbReference type="PROSITE" id="PS50157"/>
    </source>
</evidence>
<dbReference type="InterPro" id="IPR033703">
    <property type="entry name" value="Rhv-like"/>
</dbReference>
<evidence type="ECO:0000259" key="24">
    <source>
        <dbReference type="PROSITE" id="PS51874"/>
    </source>
</evidence>
<dbReference type="InterPro" id="IPR014872">
    <property type="entry name" value="Dicistrovirus_capsid-polyPr_C"/>
</dbReference>
<dbReference type="GO" id="GO:0005198">
    <property type="term" value="F:structural molecule activity"/>
    <property type="evidence" value="ECO:0007669"/>
    <property type="project" value="InterPro"/>
</dbReference>
<evidence type="ECO:0000256" key="14">
    <source>
        <dbReference type="ARBA" id="ARBA00022807"/>
    </source>
</evidence>
<dbReference type="PROSITE" id="PS51218">
    <property type="entry name" value="SF3_HELICASE_2"/>
    <property type="match status" value="1"/>
</dbReference>
<keyword evidence="19" id="KW-0863">Zinc-finger</keyword>
<dbReference type="InterPro" id="IPR000605">
    <property type="entry name" value="Helicase_SF3_ssDNA/RNA_vir"/>
</dbReference>
<dbReference type="GO" id="GO:0003968">
    <property type="term" value="F:RNA-directed RNA polymerase activity"/>
    <property type="evidence" value="ECO:0007669"/>
    <property type="project" value="UniProtKB-KW"/>
</dbReference>
<dbReference type="InterPro" id="IPR027417">
    <property type="entry name" value="P-loop_NTPase"/>
</dbReference>
<keyword evidence="16" id="KW-0946">Virion</keyword>
<evidence type="ECO:0000256" key="13">
    <source>
        <dbReference type="ARBA" id="ARBA00022806"/>
    </source>
</evidence>
<dbReference type="PROSITE" id="PS50157">
    <property type="entry name" value="ZINC_FINGER_C2H2_2"/>
    <property type="match status" value="1"/>
</dbReference>
<dbReference type="GO" id="GO:0004197">
    <property type="term" value="F:cysteine-type endopeptidase activity"/>
    <property type="evidence" value="ECO:0007669"/>
    <property type="project" value="InterPro"/>
</dbReference>
<dbReference type="InterPro" id="IPR007094">
    <property type="entry name" value="RNA-dir_pol_PSvirus"/>
</dbReference>
<dbReference type="GO" id="GO:0008270">
    <property type="term" value="F:zinc ion binding"/>
    <property type="evidence" value="ECO:0007669"/>
    <property type="project" value="UniProtKB-KW"/>
</dbReference>
<dbReference type="Pfam" id="PF08762">
    <property type="entry name" value="CRPV_capsid"/>
    <property type="match status" value="1"/>
</dbReference>
<keyword evidence="9" id="KW-0808">Transferase</keyword>
<evidence type="ECO:0000256" key="7">
    <source>
        <dbReference type="ARBA" id="ARBA00022561"/>
    </source>
</evidence>
<dbReference type="Gene3D" id="3.30.70.270">
    <property type="match status" value="1"/>
</dbReference>
<evidence type="ECO:0000259" key="22">
    <source>
        <dbReference type="PROSITE" id="PS50507"/>
    </source>
</evidence>
<keyword evidence="19" id="KW-0479">Metal-binding</keyword>
<dbReference type="GO" id="GO:0019028">
    <property type="term" value="C:viral capsid"/>
    <property type="evidence" value="ECO:0007669"/>
    <property type="project" value="UniProtKB-KW"/>
</dbReference>
<name>A0A2P1GN54_9VIRU</name>
<dbReference type="InterPro" id="IPR029053">
    <property type="entry name" value="Viral_coat"/>
</dbReference>
<keyword evidence="19" id="KW-0862">Zinc</keyword>
<accession>A0A2P1GN54</accession>
<dbReference type="InterPro" id="IPR043504">
    <property type="entry name" value="Peptidase_S1_PA_chymotrypsin"/>
</dbReference>
<dbReference type="GO" id="GO:0006351">
    <property type="term" value="P:DNA-templated transcription"/>
    <property type="evidence" value="ECO:0007669"/>
    <property type="project" value="InterPro"/>
</dbReference>
<keyword evidence="17" id="KW-0693">Viral RNA replication</keyword>
<dbReference type="InterPro" id="IPR014759">
    <property type="entry name" value="Helicase_SF3_ssRNA_vir"/>
</dbReference>
<keyword evidence="13" id="KW-0347">Helicase</keyword>
<keyword evidence="8" id="KW-0645">Protease</keyword>
<feature type="domain" description="C2H2-type" evidence="21">
    <location>
        <begin position="1635"/>
        <end position="1663"/>
    </location>
</feature>
<evidence type="ECO:0000256" key="16">
    <source>
        <dbReference type="ARBA" id="ARBA00022844"/>
    </source>
</evidence>
<feature type="region of interest" description="Disordered" evidence="20">
    <location>
        <begin position="359"/>
        <end position="384"/>
    </location>
</feature>
<dbReference type="Pfam" id="PF00680">
    <property type="entry name" value="RdRP_1"/>
    <property type="match status" value="1"/>
</dbReference>
<dbReference type="SUPFAM" id="SSF88633">
    <property type="entry name" value="Positive stranded ssRNA viruses"/>
    <property type="match status" value="3"/>
</dbReference>
<evidence type="ECO:0000256" key="12">
    <source>
        <dbReference type="ARBA" id="ARBA00022801"/>
    </source>
</evidence>
<evidence type="ECO:0000256" key="4">
    <source>
        <dbReference type="ARBA" id="ARBA00022484"/>
    </source>
</evidence>
<dbReference type="InterPro" id="IPR043502">
    <property type="entry name" value="DNA/RNA_pol_sf"/>
</dbReference>
<feature type="domain" description="SF3 helicase" evidence="23">
    <location>
        <begin position="1407"/>
        <end position="1572"/>
    </location>
</feature>
<evidence type="ECO:0000256" key="8">
    <source>
        <dbReference type="ARBA" id="ARBA00022670"/>
    </source>
</evidence>
<keyword evidence="14" id="KW-0788">Thiol protease</keyword>
<evidence type="ECO:0000256" key="2">
    <source>
        <dbReference type="ARBA" id="ARBA00004328"/>
    </source>
</evidence>
<dbReference type="InterPro" id="IPR043128">
    <property type="entry name" value="Rev_trsase/Diguanyl_cyclase"/>
</dbReference>
<evidence type="ECO:0000256" key="19">
    <source>
        <dbReference type="PROSITE-ProRule" id="PRU00042"/>
    </source>
</evidence>
<keyword evidence="10" id="KW-0548">Nucleotidyltransferase</keyword>
<evidence type="ECO:0000259" key="23">
    <source>
        <dbReference type="PROSITE" id="PS51218"/>
    </source>
</evidence>
<dbReference type="GO" id="GO:0030430">
    <property type="term" value="C:host cell cytoplasm"/>
    <property type="evidence" value="ECO:0007669"/>
    <property type="project" value="UniProtKB-SubCell"/>
</dbReference>
<keyword evidence="11" id="KW-0547">Nucleotide-binding</keyword>
<keyword evidence="6" id="KW-0597">Phosphoprotein</keyword>
<dbReference type="CDD" id="cd00205">
    <property type="entry name" value="rhv_like"/>
    <property type="match status" value="2"/>
</dbReference>
<dbReference type="SUPFAM" id="SSF56672">
    <property type="entry name" value="DNA/RNA polymerases"/>
    <property type="match status" value="1"/>
</dbReference>
<proteinExistence type="predicted"/>
<evidence type="ECO:0000256" key="11">
    <source>
        <dbReference type="ARBA" id="ARBA00022741"/>
    </source>
</evidence>
<dbReference type="Pfam" id="PF00073">
    <property type="entry name" value="Rhv"/>
    <property type="match status" value="2"/>
</dbReference>
<dbReference type="Gene3D" id="2.40.10.10">
    <property type="entry name" value="Trypsin-like serine proteases"/>
    <property type="match status" value="1"/>
</dbReference>
<keyword evidence="15" id="KW-0067">ATP-binding</keyword>
<dbReference type="InterPro" id="IPR001676">
    <property type="entry name" value="Picornavirus_capsid"/>
</dbReference>
<evidence type="ECO:0000256" key="17">
    <source>
        <dbReference type="ARBA" id="ARBA00022953"/>
    </source>
</evidence>
<keyword evidence="18" id="KW-1035">Host cytoplasm</keyword>
<feature type="domain" description="RdRp catalytic" evidence="22">
    <location>
        <begin position="2286"/>
        <end position="2407"/>
    </location>
</feature>
<dbReference type="GO" id="GO:0003723">
    <property type="term" value="F:RNA binding"/>
    <property type="evidence" value="ECO:0007669"/>
    <property type="project" value="InterPro"/>
</dbReference>
<feature type="compositionally biased region" description="Polar residues" evidence="20">
    <location>
        <begin position="66"/>
        <end position="85"/>
    </location>
</feature>
<dbReference type="PROSITE" id="PS50507">
    <property type="entry name" value="RDRP_SSRNA_POS"/>
    <property type="match status" value="1"/>
</dbReference>
<dbReference type="InterPro" id="IPR013087">
    <property type="entry name" value="Znf_C2H2_type"/>
</dbReference>
<keyword evidence="12" id="KW-0378">Hydrolase</keyword>
<dbReference type="GO" id="GO:0006508">
    <property type="term" value="P:proteolysis"/>
    <property type="evidence" value="ECO:0007669"/>
    <property type="project" value="UniProtKB-KW"/>
</dbReference>
<feature type="domain" description="Peptidase C3" evidence="24">
    <location>
        <begin position="1822"/>
        <end position="2027"/>
    </location>
</feature>
<dbReference type="SUPFAM" id="SSF52540">
    <property type="entry name" value="P-loop containing nucleoside triphosphate hydrolases"/>
    <property type="match status" value="1"/>
</dbReference>
<dbReference type="Gene3D" id="1.20.960.20">
    <property type="match status" value="1"/>
</dbReference>
<dbReference type="GO" id="GO:0005524">
    <property type="term" value="F:ATP binding"/>
    <property type="evidence" value="ECO:0007669"/>
    <property type="project" value="UniProtKB-KW"/>
</dbReference>
<feature type="region of interest" description="Disordered" evidence="20">
    <location>
        <begin position="66"/>
        <end position="138"/>
    </location>
</feature>
<evidence type="ECO:0000256" key="5">
    <source>
        <dbReference type="ARBA" id="ARBA00022520"/>
    </source>
</evidence>
<evidence type="ECO:0000256" key="1">
    <source>
        <dbReference type="ARBA" id="ARBA00004192"/>
    </source>
</evidence>
<evidence type="ECO:0000313" key="25">
    <source>
        <dbReference type="EMBL" id="AVM87421.1"/>
    </source>
</evidence>